<dbReference type="SUPFAM" id="SSF53335">
    <property type="entry name" value="S-adenosyl-L-methionine-dependent methyltransferases"/>
    <property type="match status" value="1"/>
</dbReference>
<keyword evidence="2" id="KW-0808">Transferase</keyword>
<keyword evidence="2" id="KW-0489">Methyltransferase</keyword>
<proteinExistence type="predicted"/>
<keyword evidence="3" id="KW-1185">Reference proteome</keyword>
<dbReference type="InterPro" id="IPR029063">
    <property type="entry name" value="SAM-dependent_MTases_sf"/>
</dbReference>
<accession>A0A7W8FUB5</accession>
<dbReference type="InterPro" id="IPR013216">
    <property type="entry name" value="Methyltransf_11"/>
</dbReference>
<dbReference type="GO" id="GO:0052911">
    <property type="term" value="F:23S rRNA (guanine(745)-N(1))-methyltransferase activity"/>
    <property type="evidence" value="ECO:0007669"/>
    <property type="project" value="UniProtKB-EC"/>
</dbReference>
<evidence type="ECO:0000313" key="2">
    <source>
        <dbReference type="EMBL" id="MBB5180956.1"/>
    </source>
</evidence>
<dbReference type="EC" id="2.1.1.187" evidence="2"/>
<reference evidence="2 3" key="1">
    <citation type="submission" date="2020-08" db="EMBL/GenBank/DDBJ databases">
        <title>Genomic Encyclopedia of Type Strains, Phase IV (KMG-IV): sequencing the most valuable type-strain genomes for metagenomic binning, comparative biology and taxonomic classification.</title>
        <authorList>
            <person name="Goeker M."/>
        </authorList>
    </citation>
    <scope>NUCLEOTIDE SEQUENCE [LARGE SCALE GENOMIC DNA]</scope>
    <source>
        <strain evidence="2 3">DSM 15895</strain>
    </source>
</reference>
<evidence type="ECO:0000259" key="1">
    <source>
        <dbReference type="Pfam" id="PF08241"/>
    </source>
</evidence>
<dbReference type="OrthoDB" id="5522265at2"/>
<feature type="domain" description="Methyltransferase type 11" evidence="1">
    <location>
        <begin position="62"/>
        <end position="147"/>
    </location>
</feature>
<sequence>MGLMDPTKHPDWLVPHSLEWYGQLSDQKNAYHYSWNSTCSEPNGEMVFDEEVLRMIKGKKVLDVGCGHGEFTLTCSAAAKEIIGFDVIDTFVKAGNQHKRRDASFVLGNAHDGLPFDTGAFDAAYNRKGPTSAYLDLKRVVKAGGAVLGLHPGDQSGEELPEYFPGLFRRSKGTPILDKIHQRLEKSAFADVSIEILTSTEYLCAPIDVLKLRCFGQHPKIYALLEKEHMAEINRSFERNAQKEGLPITFSRYVVRARV</sequence>
<dbReference type="Proteomes" id="UP000525923">
    <property type="component" value="Unassembled WGS sequence"/>
</dbReference>
<protein>
    <submittedName>
        <fullName evidence="2">23S rRNA (Guanine745-N1)-methyltransferase</fullName>
        <ecNumber evidence="2">2.1.1.187</ecNumber>
    </submittedName>
</protein>
<dbReference type="EMBL" id="JACHHE010000006">
    <property type="protein sequence ID" value="MBB5180956.1"/>
    <property type="molecule type" value="Genomic_DNA"/>
</dbReference>
<organism evidence="2 3">
    <name type="scientific">Planococcus koreensis</name>
    <dbReference type="NCBI Taxonomy" id="112331"/>
    <lineage>
        <taxon>Bacteria</taxon>
        <taxon>Bacillati</taxon>
        <taxon>Bacillota</taxon>
        <taxon>Bacilli</taxon>
        <taxon>Bacillales</taxon>
        <taxon>Caryophanaceae</taxon>
        <taxon>Planococcus</taxon>
    </lineage>
</organism>
<comment type="caution">
    <text evidence="2">The sequence shown here is derived from an EMBL/GenBank/DDBJ whole genome shotgun (WGS) entry which is preliminary data.</text>
</comment>
<evidence type="ECO:0000313" key="3">
    <source>
        <dbReference type="Proteomes" id="UP000525923"/>
    </source>
</evidence>
<name>A0A7W8FUB5_9BACL</name>
<dbReference type="Pfam" id="PF08241">
    <property type="entry name" value="Methyltransf_11"/>
    <property type="match status" value="1"/>
</dbReference>
<gene>
    <name evidence="2" type="ORF">HNQ44_002401</name>
</gene>
<dbReference type="CDD" id="cd02440">
    <property type="entry name" value="AdoMet_MTases"/>
    <property type="match status" value="1"/>
</dbReference>
<dbReference type="RefSeq" id="WP_135501140.1">
    <property type="nucleotide sequence ID" value="NZ_JACHHE010000006.1"/>
</dbReference>
<dbReference type="Gene3D" id="3.40.50.150">
    <property type="entry name" value="Vaccinia Virus protein VP39"/>
    <property type="match status" value="1"/>
</dbReference>
<dbReference type="AlphaFoldDB" id="A0A7W8FUB5"/>